<evidence type="ECO:0000256" key="5">
    <source>
        <dbReference type="ARBA" id="ARBA00023136"/>
    </source>
</evidence>
<keyword evidence="8" id="KW-1185">Reference proteome</keyword>
<feature type="transmembrane region" description="Helical" evidence="6">
    <location>
        <begin position="25"/>
        <end position="48"/>
    </location>
</feature>
<dbReference type="PANTHER" id="PTHR47089:SF1">
    <property type="entry name" value="GUANOSINE ABC TRANSPORTER PERMEASE PROTEIN NUPP"/>
    <property type="match status" value="1"/>
</dbReference>
<dbReference type="Proteomes" id="UP001139354">
    <property type="component" value="Unassembled WGS sequence"/>
</dbReference>
<dbReference type="InterPro" id="IPR001851">
    <property type="entry name" value="ABC_transp_permease"/>
</dbReference>
<feature type="transmembrane region" description="Helical" evidence="6">
    <location>
        <begin position="200"/>
        <end position="223"/>
    </location>
</feature>
<evidence type="ECO:0000313" key="8">
    <source>
        <dbReference type="Proteomes" id="UP001139354"/>
    </source>
</evidence>
<keyword evidence="2" id="KW-1003">Cell membrane</keyword>
<evidence type="ECO:0000256" key="1">
    <source>
        <dbReference type="ARBA" id="ARBA00004651"/>
    </source>
</evidence>
<dbReference type="GO" id="GO:0005886">
    <property type="term" value="C:plasma membrane"/>
    <property type="evidence" value="ECO:0007669"/>
    <property type="project" value="UniProtKB-SubCell"/>
</dbReference>
<evidence type="ECO:0000256" key="3">
    <source>
        <dbReference type="ARBA" id="ARBA00022692"/>
    </source>
</evidence>
<evidence type="ECO:0000256" key="6">
    <source>
        <dbReference type="SAM" id="Phobius"/>
    </source>
</evidence>
<keyword evidence="4 6" id="KW-1133">Transmembrane helix</keyword>
<comment type="subcellular location">
    <subcellularLocation>
        <location evidence="1">Cell membrane</location>
        <topology evidence="1">Multi-pass membrane protein</topology>
    </subcellularLocation>
</comment>
<feature type="transmembrane region" description="Helical" evidence="6">
    <location>
        <begin position="279"/>
        <end position="298"/>
    </location>
</feature>
<dbReference type="EMBL" id="JAGTTN010000004">
    <property type="protein sequence ID" value="MCC2033206.1"/>
    <property type="molecule type" value="Genomic_DNA"/>
</dbReference>
<dbReference type="PANTHER" id="PTHR47089">
    <property type="entry name" value="ABC TRANSPORTER, PERMEASE PROTEIN"/>
    <property type="match status" value="1"/>
</dbReference>
<feature type="transmembrane region" description="Helical" evidence="6">
    <location>
        <begin position="68"/>
        <end position="89"/>
    </location>
</feature>
<evidence type="ECO:0000256" key="4">
    <source>
        <dbReference type="ARBA" id="ARBA00022989"/>
    </source>
</evidence>
<dbReference type="Pfam" id="PF02653">
    <property type="entry name" value="BPD_transp_2"/>
    <property type="match status" value="1"/>
</dbReference>
<accession>A0A9X1S2Z1</accession>
<feature type="transmembrane region" description="Helical" evidence="6">
    <location>
        <begin position="126"/>
        <end position="147"/>
    </location>
</feature>
<feature type="transmembrane region" description="Helical" evidence="6">
    <location>
        <begin position="305"/>
        <end position="322"/>
    </location>
</feature>
<dbReference type="RefSeq" id="WP_229385171.1">
    <property type="nucleotide sequence ID" value="NZ_JAGTTN010000004.1"/>
</dbReference>
<feature type="transmembrane region" description="Helical" evidence="6">
    <location>
        <begin position="251"/>
        <end position="273"/>
    </location>
</feature>
<proteinExistence type="predicted"/>
<dbReference type="CDD" id="cd06580">
    <property type="entry name" value="TM_PBP1_transp_TpRbsC_like"/>
    <property type="match status" value="1"/>
</dbReference>
<keyword evidence="3 6" id="KW-0812">Transmembrane</keyword>
<organism evidence="7 8">
    <name type="scientific">Microbacterium allomyrinae</name>
    <dbReference type="NCBI Taxonomy" id="2830666"/>
    <lineage>
        <taxon>Bacteria</taxon>
        <taxon>Bacillati</taxon>
        <taxon>Actinomycetota</taxon>
        <taxon>Actinomycetes</taxon>
        <taxon>Micrococcales</taxon>
        <taxon>Microbacteriaceae</taxon>
        <taxon>Microbacterium</taxon>
    </lineage>
</organism>
<protein>
    <submittedName>
        <fullName evidence="7">ABC transporter permease</fullName>
    </submittedName>
</protein>
<evidence type="ECO:0000256" key="2">
    <source>
        <dbReference type="ARBA" id="ARBA00022475"/>
    </source>
</evidence>
<dbReference type="GO" id="GO:0022857">
    <property type="term" value="F:transmembrane transporter activity"/>
    <property type="evidence" value="ECO:0007669"/>
    <property type="project" value="InterPro"/>
</dbReference>
<name>A0A9X1S2Z1_9MICO</name>
<sequence length="355" mass="36826">MTLTDAPPTSPPDFSSTRRREAPAIIRWLVAIVGALAAFSVIIVFKGASPLEVFGDMWVSTFLRPRSLVEILNTMAPIALAALAVVVPARAGMSNVGGEGQLIVGAAAAAGVALATDQMLPGNVVMVLMVVAGIVGGAAWAAIAGVLRLVFQVNEAVSTLLLNFVALDLLLFLIYQPWREDPSGQPTSRELADAAKLPEISGLGVGIGVVIAVAAALIVFFVLRYTRWGFKLSVVGGNAEAARRAGLHVPVLILSALLVGGALAGIAGMIQFAGIEYKLRSGFGLQIGYIGFLASWLARHRPLPVLLASFVFAALAVAGDSLQLDAQLPAATVSILTAFILIAVLGFTQKKGATL</sequence>
<comment type="caution">
    <text evidence="7">The sequence shown here is derived from an EMBL/GenBank/DDBJ whole genome shotgun (WGS) entry which is preliminary data.</text>
</comment>
<evidence type="ECO:0000313" key="7">
    <source>
        <dbReference type="EMBL" id="MCC2033206.1"/>
    </source>
</evidence>
<feature type="transmembrane region" description="Helical" evidence="6">
    <location>
        <begin position="328"/>
        <end position="347"/>
    </location>
</feature>
<feature type="transmembrane region" description="Helical" evidence="6">
    <location>
        <begin position="101"/>
        <end position="120"/>
    </location>
</feature>
<keyword evidence="5 6" id="KW-0472">Membrane</keyword>
<gene>
    <name evidence="7" type="ORF">KEC57_13550</name>
</gene>
<feature type="transmembrane region" description="Helical" evidence="6">
    <location>
        <begin position="159"/>
        <end position="178"/>
    </location>
</feature>
<reference evidence="7" key="1">
    <citation type="submission" date="2021-04" db="EMBL/GenBank/DDBJ databases">
        <title>Microbacterium tenobrionis sp. nov. and Microbacterium allomyrinae sp. nov., isolated from larvae of Tenobrio molitor and Allomyrina dichotoma, respectively.</title>
        <authorList>
            <person name="Lee S.D."/>
        </authorList>
    </citation>
    <scope>NUCLEOTIDE SEQUENCE</scope>
    <source>
        <strain evidence="7">BWT-G7</strain>
    </source>
</reference>
<dbReference type="AlphaFoldDB" id="A0A9X1S2Z1"/>